<evidence type="ECO:0000259" key="2">
    <source>
        <dbReference type="Pfam" id="PF01575"/>
    </source>
</evidence>
<comment type="caution">
    <text evidence="3">The sequence shown here is derived from an EMBL/GenBank/DDBJ whole genome shotgun (WGS) entry which is preliminary data.</text>
</comment>
<dbReference type="RefSeq" id="WP_203793280.1">
    <property type="nucleotide sequence ID" value="NZ_BAAAQE010000097.1"/>
</dbReference>
<evidence type="ECO:0000313" key="4">
    <source>
        <dbReference type="Proteomes" id="UP000612282"/>
    </source>
</evidence>
<comment type="similarity">
    <text evidence="1">Belongs to the enoyl-CoA hydratase/isomerase family.</text>
</comment>
<dbReference type="InterPro" id="IPR029069">
    <property type="entry name" value="HotDog_dom_sf"/>
</dbReference>
<dbReference type="CDD" id="cd03441">
    <property type="entry name" value="R_hydratase_like"/>
    <property type="match status" value="1"/>
</dbReference>
<accession>A0ABQ3X1Y2</accession>
<dbReference type="Proteomes" id="UP000612282">
    <property type="component" value="Unassembled WGS sequence"/>
</dbReference>
<reference evidence="3 4" key="1">
    <citation type="submission" date="2021-01" db="EMBL/GenBank/DDBJ databases">
        <title>Whole genome shotgun sequence of Actinoplanes couchii NBRC 106145.</title>
        <authorList>
            <person name="Komaki H."/>
            <person name="Tamura T."/>
        </authorList>
    </citation>
    <scope>NUCLEOTIDE SEQUENCE [LARGE SCALE GENOMIC DNA]</scope>
    <source>
        <strain evidence="3 4">NBRC 106145</strain>
    </source>
</reference>
<dbReference type="EMBL" id="BOMG01000019">
    <property type="protein sequence ID" value="GID52472.1"/>
    <property type="molecule type" value="Genomic_DNA"/>
</dbReference>
<evidence type="ECO:0000256" key="1">
    <source>
        <dbReference type="ARBA" id="ARBA00005254"/>
    </source>
</evidence>
<dbReference type="PRINTS" id="PR01483">
    <property type="entry name" value="FASYNTHASE"/>
</dbReference>
<dbReference type="Pfam" id="PF01575">
    <property type="entry name" value="MaoC_dehydratas"/>
    <property type="match status" value="1"/>
</dbReference>
<proteinExistence type="inferred from homology"/>
<organism evidence="3 4">
    <name type="scientific">Actinoplanes couchii</name>
    <dbReference type="NCBI Taxonomy" id="403638"/>
    <lineage>
        <taxon>Bacteria</taxon>
        <taxon>Bacillati</taxon>
        <taxon>Actinomycetota</taxon>
        <taxon>Actinomycetes</taxon>
        <taxon>Micromonosporales</taxon>
        <taxon>Micromonosporaceae</taxon>
        <taxon>Actinoplanes</taxon>
    </lineage>
</organism>
<keyword evidence="4" id="KW-1185">Reference proteome</keyword>
<gene>
    <name evidence="3" type="ORF">Aco03nite_008760</name>
</gene>
<name>A0ABQ3X1Y2_9ACTN</name>
<dbReference type="InterPro" id="IPR003965">
    <property type="entry name" value="Fatty_acid_synthase"/>
</dbReference>
<dbReference type="Gene3D" id="3.10.129.10">
    <property type="entry name" value="Hotdog Thioesterase"/>
    <property type="match status" value="1"/>
</dbReference>
<dbReference type="InterPro" id="IPR002539">
    <property type="entry name" value="MaoC-like_dom"/>
</dbReference>
<dbReference type="PANTHER" id="PTHR43841:SF3">
    <property type="entry name" value="(3R)-HYDROXYACYL-ACP DEHYDRATASE SUBUNIT HADB"/>
    <property type="match status" value="1"/>
</dbReference>
<sequence length="256" mass="26301">MSALVAYRAAVRAPIGPAAVPGPSPVHPFVLSTTEFEQTTRRIGGTGAQVHVSQEFAVHRLLREGETASTGLEVVGARKEGRGVRLGLRAEVRGDGGDPVCAMVTTVLLTGATAPEPFGAMPPLTAPAGSGPGEPVTRTVTLTRADIARYAEASGDLNPIHLDDEAARAAGFDRVIAHGMNVVALVTELAADLFAAGDPARVRAVGCRFSAPVHPDEPVEVTFRPDTAGTVVAFTCATPRGIALKGGWVTLGAGDD</sequence>
<evidence type="ECO:0000313" key="3">
    <source>
        <dbReference type="EMBL" id="GID52472.1"/>
    </source>
</evidence>
<feature type="domain" description="MaoC-like" evidence="2">
    <location>
        <begin position="133"/>
        <end position="222"/>
    </location>
</feature>
<dbReference type="PANTHER" id="PTHR43841">
    <property type="entry name" value="3-HYDROXYACYL-THIOESTER DEHYDRATASE HTDX-RELATED"/>
    <property type="match status" value="1"/>
</dbReference>
<protein>
    <recommendedName>
        <fullName evidence="2">MaoC-like domain-containing protein</fullName>
    </recommendedName>
</protein>
<dbReference type="SUPFAM" id="SSF54637">
    <property type="entry name" value="Thioesterase/thiol ester dehydrase-isomerase"/>
    <property type="match status" value="2"/>
</dbReference>